<evidence type="ECO:0000313" key="13">
    <source>
        <dbReference type="WBParaSite" id="TTAC_0000906301-mRNA-1"/>
    </source>
</evidence>
<name>A0A0R3X6D5_HYDTA</name>
<evidence type="ECO:0000259" key="10">
    <source>
        <dbReference type="PROSITE" id="PS50853"/>
    </source>
</evidence>
<feature type="region of interest" description="Disordered" evidence="8">
    <location>
        <begin position="213"/>
        <end position="240"/>
    </location>
</feature>
<dbReference type="InterPro" id="IPR013783">
    <property type="entry name" value="Ig-like_fold"/>
</dbReference>
<dbReference type="PROSITE" id="PS50853">
    <property type="entry name" value="FN3"/>
    <property type="match status" value="3"/>
</dbReference>
<dbReference type="GO" id="GO:0005886">
    <property type="term" value="C:plasma membrane"/>
    <property type="evidence" value="ECO:0007669"/>
    <property type="project" value="TreeGrafter"/>
</dbReference>
<dbReference type="InterPro" id="IPR036116">
    <property type="entry name" value="FN3_sf"/>
</dbReference>
<dbReference type="AlphaFoldDB" id="A0A0R3X6D5"/>
<dbReference type="CDD" id="cd00063">
    <property type="entry name" value="FN3"/>
    <property type="match status" value="3"/>
</dbReference>
<evidence type="ECO:0000313" key="11">
    <source>
        <dbReference type="EMBL" id="VDM33759.1"/>
    </source>
</evidence>
<keyword evidence="9" id="KW-0732">Signal</keyword>
<keyword evidence="2" id="KW-0812">Transmembrane</keyword>
<reference evidence="13" key="1">
    <citation type="submission" date="2017-02" db="UniProtKB">
        <authorList>
            <consortium name="WormBaseParasite"/>
        </authorList>
    </citation>
    <scope>IDENTIFICATION</scope>
</reference>
<dbReference type="OrthoDB" id="5984158at2759"/>
<dbReference type="InterPro" id="IPR050449">
    <property type="entry name" value="Ephrin_rcpt_TKs"/>
</dbReference>
<evidence type="ECO:0000256" key="6">
    <source>
        <dbReference type="ARBA" id="ARBA00023136"/>
    </source>
</evidence>
<keyword evidence="6" id="KW-0472">Membrane</keyword>
<evidence type="ECO:0000256" key="4">
    <source>
        <dbReference type="ARBA" id="ARBA00022840"/>
    </source>
</evidence>
<keyword evidence="4" id="KW-0067">ATP-binding</keyword>
<dbReference type="Pfam" id="PF00041">
    <property type="entry name" value="fn3"/>
    <property type="match status" value="2"/>
</dbReference>
<dbReference type="WBParaSite" id="TTAC_0000906301-mRNA-1">
    <property type="protein sequence ID" value="TTAC_0000906301-mRNA-1"/>
    <property type="gene ID" value="TTAC_0000906301"/>
</dbReference>
<keyword evidence="3" id="KW-0547">Nucleotide-binding</keyword>
<keyword evidence="12" id="KW-1185">Reference proteome</keyword>
<feature type="chain" id="PRO_5043133209" evidence="9">
    <location>
        <begin position="33"/>
        <end position="529"/>
    </location>
</feature>
<comment type="subcellular location">
    <subcellularLocation>
        <location evidence="1">Membrane</location>
        <topology evidence="1">Single-pass membrane protein</topology>
    </subcellularLocation>
</comment>
<dbReference type="GO" id="GO:0005524">
    <property type="term" value="F:ATP binding"/>
    <property type="evidence" value="ECO:0007669"/>
    <property type="project" value="UniProtKB-KW"/>
</dbReference>
<evidence type="ECO:0000256" key="9">
    <source>
        <dbReference type="SAM" id="SignalP"/>
    </source>
</evidence>
<dbReference type="InterPro" id="IPR003961">
    <property type="entry name" value="FN3_dom"/>
</dbReference>
<evidence type="ECO:0000256" key="1">
    <source>
        <dbReference type="ARBA" id="ARBA00004167"/>
    </source>
</evidence>
<keyword evidence="5" id="KW-1133">Transmembrane helix</keyword>
<protein>
    <submittedName>
        <fullName evidence="13">Protein-tyrosine-phosphatase</fullName>
    </submittedName>
</protein>
<keyword evidence="7" id="KW-0675">Receptor</keyword>
<evidence type="ECO:0000256" key="7">
    <source>
        <dbReference type="ARBA" id="ARBA00023170"/>
    </source>
</evidence>
<dbReference type="Gene3D" id="2.60.40.10">
    <property type="entry name" value="Immunoglobulins"/>
    <property type="match status" value="3"/>
</dbReference>
<evidence type="ECO:0000256" key="5">
    <source>
        <dbReference type="ARBA" id="ARBA00022989"/>
    </source>
</evidence>
<feature type="signal peptide" evidence="9">
    <location>
        <begin position="1"/>
        <end position="32"/>
    </location>
</feature>
<evidence type="ECO:0000256" key="2">
    <source>
        <dbReference type="ARBA" id="ARBA00022692"/>
    </source>
</evidence>
<dbReference type="PANTHER" id="PTHR46877:SF14">
    <property type="entry name" value="RECEPTOR PROTEIN-TYROSINE KINASE"/>
    <property type="match status" value="1"/>
</dbReference>
<dbReference type="Proteomes" id="UP000274429">
    <property type="component" value="Unassembled WGS sequence"/>
</dbReference>
<dbReference type="EMBL" id="UYWX01020665">
    <property type="protein sequence ID" value="VDM33759.1"/>
    <property type="molecule type" value="Genomic_DNA"/>
</dbReference>
<sequence>MNISLLMMVLRLHLVCLAIFVLPETLIGRASGNNFFVPVLRWYHYDFNQVQVRWNVGEMKRAHVEEISVTAKLANDSTLIVTKNVSVNNGQVKIDGLSPYTLYIMAVDGFKGQTTAFSFQRFLRTWPTAPSEVQPPNGKAISAKQIQLQWSPPAHPNGILKPYILTCSSNIQGRDPISVSTKDNLTTSITVGGLSPSTEYVCYVTASTIAGTGQNPKECEKKSQPSAPIRTEAPSEVQPPTGKAISAKQIQLQWSPPAHPNGILKPYILTCSSNIQGRDPISVSTKDNLTTSITVEGLSPSTEYVCYVTASTVAGTGQNPKECEKKSQPSAPIRTEDRKLVVPNLQWQHLAFNEVLVKWDVEEMQKEQVEEIGLTAKLTNDSTPIKTTNVSVNNGQVKIDGLNANTLYIMIVEGYDREDRIFNIEHHFLTWPTAPSEVQPPTGKAISAKQIQLQWSPPAHPNGILKPYILTCSSNIQGRDPISVSTKDNLTTSITVGEWVTTTAIMTSGSSLVSSAFAFVLACMLAPPA</sequence>
<evidence type="ECO:0000256" key="8">
    <source>
        <dbReference type="SAM" id="MobiDB-lite"/>
    </source>
</evidence>
<feature type="domain" description="Fibronectin type-III" evidence="10">
    <location>
        <begin position="129"/>
        <end position="234"/>
    </location>
</feature>
<feature type="domain" description="Fibronectin type-III" evidence="10">
    <location>
        <begin position="437"/>
        <end position="529"/>
    </location>
</feature>
<evidence type="ECO:0000256" key="3">
    <source>
        <dbReference type="ARBA" id="ARBA00022741"/>
    </source>
</evidence>
<evidence type="ECO:0000313" key="12">
    <source>
        <dbReference type="Proteomes" id="UP000274429"/>
    </source>
</evidence>
<dbReference type="SUPFAM" id="SSF49265">
    <property type="entry name" value="Fibronectin type III"/>
    <property type="match status" value="3"/>
</dbReference>
<proteinExistence type="predicted"/>
<dbReference type="STRING" id="6205.A0A0R3X6D5"/>
<dbReference type="SMART" id="SM00060">
    <property type="entry name" value="FN3"/>
    <property type="match status" value="4"/>
</dbReference>
<accession>A0A0R3X6D5</accession>
<gene>
    <name evidence="11" type="ORF">TTAC_LOCUS9048</name>
</gene>
<feature type="domain" description="Fibronectin type-III" evidence="10">
    <location>
        <begin position="236"/>
        <end position="338"/>
    </location>
</feature>
<organism evidence="13">
    <name type="scientific">Hydatigena taeniaeformis</name>
    <name type="common">Feline tapeworm</name>
    <name type="synonym">Taenia taeniaeformis</name>
    <dbReference type="NCBI Taxonomy" id="6205"/>
    <lineage>
        <taxon>Eukaryota</taxon>
        <taxon>Metazoa</taxon>
        <taxon>Spiralia</taxon>
        <taxon>Lophotrochozoa</taxon>
        <taxon>Platyhelminthes</taxon>
        <taxon>Cestoda</taxon>
        <taxon>Eucestoda</taxon>
        <taxon>Cyclophyllidea</taxon>
        <taxon>Taeniidae</taxon>
        <taxon>Hydatigera</taxon>
    </lineage>
</organism>
<reference evidence="11 12" key="2">
    <citation type="submission" date="2018-11" db="EMBL/GenBank/DDBJ databases">
        <authorList>
            <consortium name="Pathogen Informatics"/>
        </authorList>
    </citation>
    <scope>NUCLEOTIDE SEQUENCE [LARGE SCALE GENOMIC DNA]</scope>
</reference>
<dbReference type="PANTHER" id="PTHR46877">
    <property type="entry name" value="EPH RECEPTOR A5"/>
    <property type="match status" value="1"/>
</dbReference>